<keyword evidence="2" id="KW-1185">Reference proteome</keyword>
<name>A0A6A1WNP3_9ROSI</name>
<gene>
    <name evidence="1" type="ORF">CJ030_MR1G022257</name>
</gene>
<dbReference type="OrthoDB" id="626202at2759"/>
<reference evidence="1 2" key="1">
    <citation type="journal article" date="2019" name="Plant Biotechnol. J.">
        <title>The red bayberry genome and genetic basis of sex determination.</title>
        <authorList>
            <person name="Jia H.M."/>
            <person name="Jia H.J."/>
            <person name="Cai Q.L."/>
            <person name="Wang Y."/>
            <person name="Zhao H.B."/>
            <person name="Yang W.F."/>
            <person name="Wang G.Y."/>
            <person name="Li Y.H."/>
            <person name="Zhan D.L."/>
            <person name="Shen Y.T."/>
            <person name="Niu Q.F."/>
            <person name="Chang L."/>
            <person name="Qiu J."/>
            <person name="Zhao L."/>
            <person name="Xie H.B."/>
            <person name="Fu W.Y."/>
            <person name="Jin J."/>
            <person name="Li X.W."/>
            <person name="Jiao Y."/>
            <person name="Zhou C.C."/>
            <person name="Tu T."/>
            <person name="Chai C.Y."/>
            <person name="Gao J.L."/>
            <person name="Fan L.J."/>
            <person name="van de Weg E."/>
            <person name="Wang J.Y."/>
            <person name="Gao Z.S."/>
        </authorList>
    </citation>
    <scope>NUCLEOTIDE SEQUENCE [LARGE SCALE GENOMIC DNA]</scope>
    <source>
        <tissue evidence="1">Leaves</tissue>
    </source>
</reference>
<comment type="caution">
    <text evidence="1">The sequence shown here is derived from an EMBL/GenBank/DDBJ whole genome shotgun (WGS) entry which is preliminary data.</text>
</comment>
<organism evidence="1 2">
    <name type="scientific">Morella rubra</name>
    <name type="common">Chinese bayberry</name>
    <dbReference type="NCBI Taxonomy" id="262757"/>
    <lineage>
        <taxon>Eukaryota</taxon>
        <taxon>Viridiplantae</taxon>
        <taxon>Streptophyta</taxon>
        <taxon>Embryophyta</taxon>
        <taxon>Tracheophyta</taxon>
        <taxon>Spermatophyta</taxon>
        <taxon>Magnoliopsida</taxon>
        <taxon>eudicotyledons</taxon>
        <taxon>Gunneridae</taxon>
        <taxon>Pentapetalae</taxon>
        <taxon>rosids</taxon>
        <taxon>fabids</taxon>
        <taxon>Fagales</taxon>
        <taxon>Myricaceae</taxon>
        <taxon>Morella</taxon>
    </lineage>
</organism>
<dbReference type="Proteomes" id="UP000516437">
    <property type="component" value="Chromosome 1"/>
</dbReference>
<protein>
    <submittedName>
        <fullName evidence="1">Uncharacterized protein</fullName>
    </submittedName>
</protein>
<dbReference type="EMBL" id="RXIC02000019">
    <property type="protein sequence ID" value="KAB1226955.1"/>
    <property type="molecule type" value="Genomic_DNA"/>
</dbReference>
<sequence length="187" mass="21673">MCVSKGWNALISSAPFLRAHSQRSLGTLSGLFFQQSHYLEDTDEIDNDVSEWVLKHRLTKLELWGNLLGKLDSSGIRRLTREQCAMVTVDEKATECDFQQPLAFYEHVLYVDVGLWLYSFDFRTWTLKSHCPMDGLRYYWMNCTPTVLPFCSCLTPTKFLHPTDWTKSMEDLGESSSQGRVKRKKET</sequence>
<accession>A0A6A1WNP3</accession>
<dbReference type="AlphaFoldDB" id="A0A6A1WNP3"/>
<evidence type="ECO:0000313" key="1">
    <source>
        <dbReference type="EMBL" id="KAB1226955.1"/>
    </source>
</evidence>
<evidence type="ECO:0000313" key="2">
    <source>
        <dbReference type="Proteomes" id="UP000516437"/>
    </source>
</evidence>
<proteinExistence type="predicted"/>